<reference evidence="1" key="1">
    <citation type="journal article" date="2021" name="Nat. Commun.">
        <title>Genetic determinants of endophytism in the Arabidopsis root mycobiome.</title>
        <authorList>
            <person name="Mesny F."/>
            <person name="Miyauchi S."/>
            <person name="Thiergart T."/>
            <person name="Pickel B."/>
            <person name="Atanasova L."/>
            <person name="Karlsson M."/>
            <person name="Huettel B."/>
            <person name="Barry K.W."/>
            <person name="Haridas S."/>
            <person name="Chen C."/>
            <person name="Bauer D."/>
            <person name="Andreopoulos W."/>
            <person name="Pangilinan J."/>
            <person name="LaButti K."/>
            <person name="Riley R."/>
            <person name="Lipzen A."/>
            <person name="Clum A."/>
            <person name="Drula E."/>
            <person name="Henrissat B."/>
            <person name="Kohler A."/>
            <person name="Grigoriev I.V."/>
            <person name="Martin F.M."/>
            <person name="Hacquard S."/>
        </authorList>
    </citation>
    <scope>NUCLEOTIDE SEQUENCE</scope>
    <source>
        <strain evidence="1">MPI-CAGE-AT-0016</strain>
    </source>
</reference>
<gene>
    <name evidence="1" type="ORF">B0T11DRAFT_46884</name>
</gene>
<evidence type="ECO:0000313" key="2">
    <source>
        <dbReference type="Proteomes" id="UP000813385"/>
    </source>
</evidence>
<keyword evidence="2" id="KW-1185">Reference proteome</keyword>
<organism evidence="1 2">
    <name type="scientific">Plectosphaerella cucumerina</name>
    <dbReference type="NCBI Taxonomy" id="40658"/>
    <lineage>
        <taxon>Eukaryota</taxon>
        <taxon>Fungi</taxon>
        <taxon>Dikarya</taxon>
        <taxon>Ascomycota</taxon>
        <taxon>Pezizomycotina</taxon>
        <taxon>Sordariomycetes</taxon>
        <taxon>Hypocreomycetidae</taxon>
        <taxon>Glomerellales</taxon>
        <taxon>Plectosphaerellaceae</taxon>
        <taxon>Plectosphaerella</taxon>
    </lineage>
</organism>
<dbReference type="EMBL" id="JAGPXD010000002">
    <property type="protein sequence ID" value="KAH7366747.1"/>
    <property type="molecule type" value="Genomic_DNA"/>
</dbReference>
<dbReference type="AlphaFoldDB" id="A0A8K0X4G0"/>
<sequence>MPWQHGELETKALGRSKEPLLWCRNRKRSTTTCTPVILTPLIKTPPELLIGGDGPVSVPAWLRGIMIDGGQPQGTWILRVDCRHLKRADWISCRSQQAHTQFPPVSSFSHKASQQPFHPCRPDTGRLWLAQAATWDCTGLGSLPAGRLTSGALLKTGTSTLAAAAGGLVVHCKESGIPALWAASRCRPRWKESIFGSPRTHVPTLRSIVPECTSSECLCSRATRHG</sequence>
<name>A0A8K0X4G0_9PEZI</name>
<accession>A0A8K0X4G0</accession>
<evidence type="ECO:0000313" key="1">
    <source>
        <dbReference type="EMBL" id="KAH7366747.1"/>
    </source>
</evidence>
<comment type="caution">
    <text evidence="1">The sequence shown here is derived from an EMBL/GenBank/DDBJ whole genome shotgun (WGS) entry which is preliminary data.</text>
</comment>
<proteinExistence type="predicted"/>
<protein>
    <submittedName>
        <fullName evidence="1">Uncharacterized protein</fullName>
    </submittedName>
</protein>
<dbReference type="Proteomes" id="UP000813385">
    <property type="component" value="Unassembled WGS sequence"/>
</dbReference>